<dbReference type="InterPro" id="IPR051717">
    <property type="entry name" value="MFS_MFSD6"/>
</dbReference>
<sequence length="547" mass="60887">MASPGFELPTFPTRTDPQAPVAGDGTRSEAKLAENSPIHSISSDGSSDKTVCCKCLPSDFFKIDRVLLKFKAFYFFFAAAIGCVFPYFSVYFKQLGFSPNQIGIVAGVRPIIGFCSGSILGSIADRFRIRRIMLSCSAVGWLLFITSIGFVPTAKHSDAQCLYVAELLSSNRSNISTSIYQNATNTNLREHFFEMHKSKPHFKPEGSLQESRGWVYDVTDLQNTFVTIMVLVILGELVQSPTGALADSGCIEQLGGDGIDKYGRQRAFGSLGLGIFSLLAGGLVSLTRRQESVCNFRLVFSDYRIAFYLFAGCMACCFICTLFFKFQKQTEDQRKSRPRPNPLRVFRMFLTLHYGSWLFCMLFTGVCNGVIWGFLFWHLENIGATQILLGVANGVSLFSEMCMFLVVFRILQRTGCLPFMTVGLLGYAVRFVVFASIDNPWVVLPFEILQGFTFAGVWSVYVKYLCKSVPSEYLGTLQGFLHGVYWGLGAGSGHMIGGILVQTLGARMTFWIFAAGSFVNMVLFLIIQKFTVRPNIFGHYEELDEAK</sequence>
<keyword evidence="5 7" id="KW-0472">Membrane</keyword>
<proteinExistence type="inferred from homology"/>
<dbReference type="Pfam" id="PF12832">
    <property type="entry name" value="MFS_1_like"/>
    <property type="match status" value="1"/>
</dbReference>
<dbReference type="PANTHER" id="PTHR16172:SF2">
    <property type="entry name" value="MAJOR FACILITATOR SUPERFAMILY DOMAIN-CONTAINING PROTEIN 6"/>
    <property type="match status" value="1"/>
</dbReference>
<feature type="region of interest" description="Disordered" evidence="6">
    <location>
        <begin position="1"/>
        <end position="30"/>
    </location>
</feature>
<dbReference type="PROSITE" id="PS50850">
    <property type="entry name" value="MFS"/>
    <property type="match status" value="1"/>
</dbReference>
<organism evidence="9 10">
    <name type="scientific">Dreissena polymorpha</name>
    <name type="common">Zebra mussel</name>
    <name type="synonym">Mytilus polymorpha</name>
    <dbReference type="NCBI Taxonomy" id="45954"/>
    <lineage>
        <taxon>Eukaryota</taxon>
        <taxon>Metazoa</taxon>
        <taxon>Spiralia</taxon>
        <taxon>Lophotrochozoa</taxon>
        <taxon>Mollusca</taxon>
        <taxon>Bivalvia</taxon>
        <taxon>Autobranchia</taxon>
        <taxon>Heteroconchia</taxon>
        <taxon>Euheterodonta</taxon>
        <taxon>Imparidentia</taxon>
        <taxon>Neoheterodontei</taxon>
        <taxon>Myida</taxon>
        <taxon>Dreissenoidea</taxon>
        <taxon>Dreissenidae</taxon>
        <taxon>Dreissena</taxon>
    </lineage>
</organism>
<dbReference type="GO" id="GO:0022857">
    <property type="term" value="F:transmembrane transporter activity"/>
    <property type="evidence" value="ECO:0007669"/>
    <property type="project" value="InterPro"/>
</dbReference>
<evidence type="ECO:0000256" key="1">
    <source>
        <dbReference type="ARBA" id="ARBA00004141"/>
    </source>
</evidence>
<dbReference type="PANTHER" id="PTHR16172">
    <property type="entry name" value="MAJOR FACILITATOR SUPERFAMILY DOMAIN-CONTAINING PROTEIN 6-LIKE"/>
    <property type="match status" value="1"/>
</dbReference>
<protein>
    <recommendedName>
        <fullName evidence="8">Major facilitator superfamily (MFS) profile domain-containing protein</fullName>
    </recommendedName>
</protein>
<feature type="transmembrane region" description="Helical" evidence="7">
    <location>
        <begin position="345"/>
        <end position="375"/>
    </location>
</feature>
<evidence type="ECO:0000256" key="7">
    <source>
        <dbReference type="SAM" id="Phobius"/>
    </source>
</evidence>
<evidence type="ECO:0000256" key="6">
    <source>
        <dbReference type="SAM" id="MobiDB-lite"/>
    </source>
</evidence>
<reference evidence="9" key="2">
    <citation type="submission" date="2020-11" db="EMBL/GenBank/DDBJ databases">
        <authorList>
            <person name="McCartney M.A."/>
            <person name="Auch B."/>
            <person name="Kono T."/>
            <person name="Mallez S."/>
            <person name="Becker A."/>
            <person name="Gohl D.M."/>
            <person name="Silverstein K.A.T."/>
            <person name="Koren S."/>
            <person name="Bechman K.B."/>
            <person name="Herman A."/>
            <person name="Abrahante J.E."/>
            <person name="Garbe J."/>
        </authorList>
    </citation>
    <scope>NUCLEOTIDE SEQUENCE</scope>
    <source>
        <strain evidence="9">Duluth1</strain>
        <tissue evidence="9">Whole animal</tissue>
    </source>
</reference>
<gene>
    <name evidence="9" type="ORF">DPMN_031877</name>
</gene>
<evidence type="ECO:0000256" key="2">
    <source>
        <dbReference type="ARBA" id="ARBA00005241"/>
    </source>
</evidence>
<reference evidence="9" key="1">
    <citation type="journal article" date="2019" name="bioRxiv">
        <title>The Genome of the Zebra Mussel, Dreissena polymorpha: A Resource for Invasive Species Research.</title>
        <authorList>
            <person name="McCartney M.A."/>
            <person name="Auch B."/>
            <person name="Kono T."/>
            <person name="Mallez S."/>
            <person name="Zhang Y."/>
            <person name="Obille A."/>
            <person name="Becker A."/>
            <person name="Abrahante J.E."/>
            <person name="Garbe J."/>
            <person name="Badalamenti J.P."/>
            <person name="Herman A."/>
            <person name="Mangelson H."/>
            <person name="Liachko I."/>
            <person name="Sullivan S."/>
            <person name="Sone E.D."/>
            <person name="Koren S."/>
            <person name="Silverstein K.A.T."/>
            <person name="Beckman K.B."/>
            <person name="Gohl D.M."/>
        </authorList>
    </citation>
    <scope>NUCLEOTIDE SEQUENCE</scope>
    <source>
        <strain evidence="9">Duluth1</strain>
        <tissue evidence="9">Whole animal</tissue>
    </source>
</reference>
<comment type="similarity">
    <text evidence="2">Belongs to the major facilitator superfamily. MFSD6 family.</text>
</comment>
<feature type="transmembrane region" description="Helical" evidence="7">
    <location>
        <begin position="305"/>
        <end position="324"/>
    </location>
</feature>
<evidence type="ECO:0000256" key="4">
    <source>
        <dbReference type="ARBA" id="ARBA00022989"/>
    </source>
</evidence>
<feature type="transmembrane region" description="Helical" evidence="7">
    <location>
        <begin position="443"/>
        <end position="462"/>
    </location>
</feature>
<dbReference type="InterPro" id="IPR024989">
    <property type="entry name" value="MFS_assoc_dom"/>
</dbReference>
<feature type="transmembrane region" description="Helical" evidence="7">
    <location>
        <begin position="102"/>
        <end position="120"/>
    </location>
</feature>
<dbReference type="CDD" id="cd17335">
    <property type="entry name" value="MFS_MFSD6"/>
    <property type="match status" value="1"/>
</dbReference>
<dbReference type="Gene3D" id="1.20.1250.20">
    <property type="entry name" value="MFS general substrate transporter like domains"/>
    <property type="match status" value="3"/>
</dbReference>
<dbReference type="InterPro" id="IPR036259">
    <property type="entry name" value="MFS_trans_sf"/>
</dbReference>
<dbReference type="GO" id="GO:0005886">
    <property type="term" value="C:plasma membrane"/>
    <property type="evidence" value="ECO:0007669"/>
    <property type="project" value="TreeGrafter"/>
</dbReference>
<keyword evidence="10" id="KW-1185">Reference proteome</keyword>
<feature type="transmembrane region" description="Helical" evidence="7">
    <location>
        <begin position="267"/>
        <end position="285"/>
    </location>
</feature>
<dbReference type="EMBL" id="JAIWYP010000002">
    <property type="protein sequence ID" value="KAH3868725.1"/>
    <property type="molecule type" value="Genomic_DNA"/>
</dbReference>
<evidence type="ECO:0000256" key="5">
    <source>
        <dbReference type="ARBA" id="ARBA00023136"/>
    </source>
</evidence>
<dbReference type="AlphaFoldDB" id="A0A9D4RJQ9"/>
<evidence type="ECO:0000256" key="3">
    <source>
        <dbReference type="ARBA" id="ARBA00022692"/>
    </source>
</evidence>
<feature type="transmembrane region" description="Helical" evidence="7">
    <location>
        <begin position="132"/>
        <end position="151"/>
    </location>
</feature>
<accession>A0A9D4RJQ9</accession>
<evidence type="ECO:0000259" key="8">
    <source>
        <dbReference type="PROSITE" id="PS50850"/>
    </source>
</evidence>
<keyword evidence="3 7" id="KW-0812">Transmembrane</keyword>
<comment type="subcellular location">
    <subcellularLocation>
        <location evidence="1">Membrane</location>
        <topology evidence="1">Multi-pass membrane protein</topology>
    </subcellularLocation>
</comment>
<comment type="caution">
    <text evidence="9">The sequence shown here is derived from an EMBL/GenBank/DDBJ whole genome shotgun (WGS) entry which is preliminary data.</text>
</comment>
<keyword evidence="4 7" id="KW-1133">Transmembrane helix</keyword>
<feature type="transmembrane region" description="Helical" evidence="7">
    <location>
        <begin position="225"/>
        <end position="246"/>
    </location>
</feature>
<feature type="transmembrane region" description="Helical" evidence="7">
    <location>
        <begin position="72"/>
        <end position="90"/>
    </location>
</feature>
<dbReference type="Proteomes" id="UP000828390">
    <property type="component" value="Unassembled WGS sequence"/>
</dbReference>
<feature type="transmembrane region" description="Helical" evidence="7">
    <location>
        <begin position="387"/>
        <end position="408"/>
    </location>
</feature>
<evidence type="ECO:0000313" key="9">
    <source>
        <dbReference type="EMBL" id="KAH3868725.1"/>
    </source>
</evidence>
<feature type="transmembrane region" description="Helical" evidence="7">
    <location>
        <begin position="508"/>
        <end position="527"/>
    </location>
</feature>
<dbReference type="SUPFAM" id="SSF103473">
    <property type="entry name" value="MFS general substrate transporter"/>
    <property type="match status" value="1"/>
</dbReference>
<evidence type="ECO:0000313" key="10">
    <source>
        <dbReference type="Proteomes" id="UP000828390"/>
    </source>
</evidence>
<feature type="transmembrane region" description="Helical" evidence="7">
    <location>
        <begin position="415"/>
        <end position="437"/>
    </location>
</feature>
<dbReference type="InterPro" id="IPR020846">
    <property type="entry name" value="MFS_dom"/>
</dbReference>
<feature type="transmembrane region" description="Helical" evidence="7">
    <location>
        <begin position="483"/>
        <end position="502"/>
    </location>
</feature>
<feature type="domain" description="Major facilitator superfamily (MFS) profile" evidence="8">
    <location>
        <begin position="348"/>
        <end position="547"/>
    </location>
</feature>
<dbReference type="OrthoDB" id="5989317at2759"/>
<name>A0A9D4RJQ9_DREPO</name>